<keyword evidence="4 8" id="KW-0812">Transmembrane</keyword>
<dbReference type="InterPro" id="IPR004638">
    <property type="entry name" value="EmrB-like"/>
</dbReference>
<dbReference type="EMBL" id="JBDLNV010000010">
    <property type="protein sequence ID" value="MFM1726332.1"/>
    <property type="molecule type" value="Genomic_DNA"/>
</dbReference>
<feature type="transmembrane region" description="Helical" evidence="8">
    <location>
        <begin position="125"/>
        <end position="146"/>
    </location>
</feature>
<evidence type="ECO:0000259" key="9">
    <source>
        <dbReference type="PROSITE" id="PS50850"/>
    </source>
</evidence>
<dbReference type="Gene3D" id="1.20.1720.10">
    <property type="entry name" value="Multidrug resistance protein D"/>
    <property type="match status" value="1"/>
</dbReference>
<dbReference type="Pfam" id="PF07690">
    <property type="entry name" value="MFS_1"/>
    <property type="match status" value="1"/>
</dbReference>
<feature type="transmembrane region" description="Helical" evidence="8">
    <location>
        <begin position="184"/>
        <end position="204"/>
    </location>
</feature>
<feature type="transmembrane region" description="Helical" evidence="8">
    <location>
        <begin position="96"/>
        <end position="113"/>
    </location>
</feature>
<gene>
    <name evidence="10" type="ORF">ABEU20_000008</name>
</gene>
<keyword evidence="5 8" id="KW-1133">Transmembrane helix</keyword>
<feature type="transmembrane region" description="Helical" evidence="8">
    <location>
        <begin position="420"/>
        <end position="440"/>
    </location>
</feature>
<dbReference type="SUPFAM" id="SSF103473">
    <property type="entry name" value="MFS general substrate transporter"/>
    <property type="match status" value="2"/>
</dbReference>
<keyword evidence="2" id="KW-0813">Transport</keyword>
<feature type="transmembrane region" description="Helical" evidence="8">
    <location>
        <begin position="347"/>
        <end position="367"/>
    </location>
</feature>
<name>A0ABW9FM94_9NOCA</name>
<comment type="subcellular location">
    <subcellularLocation>
        <location evidence="1">Cell membrane</location>
        <topology evidence="1">Multi-pass membrane protein</topology>
    </subcellularLocation>
</comment>
<feature type="region of interest" description="Disordered" evidence="7">
    <location>
        <begin position="1"/>
        <end position="21"/>
    </location>
</feature>
<comment type="caution">
    <text evidence="10">The sequence shown here is derived from an EMBL/GenBank/DDBJ whole genome shotgun (WGS) entry which is preliminary data.</text>
</comment>
<dbReference type="NCBIfam" id="TIGR00711">
    <property type="entry name" value="efflux_EmrB"/>
    <property type="match status" value="1"/>
</dbReference>
<evidence type="ECO:0000256" key="2">
    <source>
        <dbReference type="ARBA" id="ARBA00022448"/>
    </source>
</evidence>
<proteinExistence type="predicted"/>
<dbReference type="InterPro" id="IPR011701">
    <property type="entry name" value="MFS"/>
</dbReference>
<keyword evidence="6 8" id="KW-0472">Membrane</keyword>
<feature type="domain" description="Major facilitator superfamily (MFS) profile" evidence="9">
    <location>
        <begin position="30"/>
        <end position="475"/>
    </location>
</feature>
<dbReference type="RefSeq" id="WP_420166791.1">
    <property type="nucleotide sequence ID" value="NZ_JBDLNV010000010.1"/>
</dbReference>
<feature type="transmembrane region" description="Helical" evidence="8">
    <location>
        <begin position="27"/>
        <end position="48"/>
    </location>
</feature>
<dbReference type="PANTHER" id="PTHR42718:SF42">
    <property type="entry name" value="EXPORT PROTEIN"/>
    <property type="match status" value="1"/>
</dbReference>
<evidence type="ECO:0000256" key="4">
    <source>
        <dbReference type="ARBA" id="ARBA00022692"/>
    </source>
</evidence>
<protein>
    <submittedName>
        <fullName evidence="10">MFS transporter</fullName>
    </submittedName>
</protein>
<feature type="transmembrane region" description="Helical" evidence="8">
    <location>
        <begin position="323"/>
        <end position="340"/>
    </location>
</feature>
<dbReference type="PANTHER" id="PTHR42718">
    <property type="entry name" value="MAJOR FACILITATOR SUPERFAMILY MULTIDRUG TRANSPORTER MFSC"/>
    <property type="match status" value="1"/>
</dbReference>
<dbReference type="PROSITE" id="PS50850">
    <property type="entry name" value="MFS"/>
    <property type="match status" value="1"/>
</dbReference>
<feature type="transmembrane region" description="Helical" evidence="8">
    <location>
        <begin position="452"/>
        <end position="472"/>
    </location>
</feature>
<feature type="transmembrane region" description="Helical" evidence="8">
    <location>
        <begin position="216"/>
        <end position="234"/>
    </location>
</feature>
<keyword evidence="3" id="KW-1003">Cell membrane</keyword>
<sequence length="519" mass="53347">MTTLSDQLDPRPSEPAAAPPPGRSVPVWLAIVAASVPMFMATLDNLVMTSALPVIRADLDATVGQLQWFMNAYTLAFATLMLSLSTLGDRLGRRRIFLWGIAVFTAASIASALSTTPEMLIASRAIQGIGAAAIMPLSLTLLAGAVPVAKRALAIGVWGGVSGLGVALGPVVGGAVVDGVSWQAVFWLNVPVAALAVPLVLYALRESTGRRQPLDPMGVLFAGGAVFLGVWGIVHGNDDGWTSMSVLGSLVAAAVLLAAFLVRESRAEFPVMPLRLFRSRQFSLANVIALTFTLGMMGAVFLLSQYLQIVSGYSPFAAGLRTLPWTAAPMVVAPIAGLLAPRVGLRALLVSGLVLQGLSLVWMAGLIEPGVQYSSLVPAFVMAGVGMGLTFAPNATAVLADMKEADHATASSINSTLREIGVALGIAILTAVFLGAGGGLTPTGYTDALAPALYVGAGFVAVAVAAAALMPPRRAAQGEPRRAAQGEPQGAGEWGDADQPSVTTVPSASGRVIDHSVID</sequence>
<feature type="transmembrane region" description="Helical" evidence="8">
    <location>
        <begin position="379"/>
        <end position="400"/>
    </location>
</feature>
<evidence type="ECO:0000256" key="3">
    <source>
        <dbReference type="ARBA" id="ARBA00022475"/>
    </source>
</evidence>
<dbReference type="InterPro" id="IPR020846">
    <property type="entry name" value="MFS_dom"/>
</dbReference>
<feature type="transmembrane region" description="Helical" evidence="8">
    <location>
        <begin position="240"/>
        <end position="262"/>
    </location>
</feature>
<evidence type="ECO:0000313" key="11">
    <source>
        <dbReference type="Proteomes" id="UP001629745"/>
    </source>
</evidence>
<dbReference type="InterPro" id="IPR036259">
    <property type="entry name" value="MFS_trans_sf"/>
</dbReference>
<evidence type="ECO:0000313" key="10">
    <source>
        <dbReference type="EMBL" id="MFM1726332.1"/>
    </source>
</evidence>
<keyword evidence="11" id="KW-1185">Reference proteome</keyword>
<reference evidence="10 11" key="1">
    <citation type="submission" date="2023-11" db="EMBL/GenBank/DDBJ databases">
        <authorList>
            <person name="Val-Calvo J."/>
            <person name="Scortti M."/>
            <person name="Vazquez-Boland J."/>
        </authorList>
    </citation>
    <scope>NUCLEOTIDE SEQUENCE [LARGE SCALE GENOMIC DNA]</scope>
    <source>
        <strain evidence="10 11">PAM 2766</strain>
    </source>
</reference>
<dbReference type="PRINTS" id="PR01036">
    <property type="entry name" value="TCRTETB"/>
</dbReference>
<evidence type="ECO:0000256" key="6">
    <source>
        <dbReference type="ARBA" id="ARBA00023136"/>
    </source>
</evidence>
<evidence type="ECO:0000256" key="7">
    <source>
        <dbReference type="SAM" id="MobiDB-lite"/>
    </source>
</evidence>
<evidence type="ECO:0000256" key="5">
    <source>
        <dbReference type="ARBA" id="ARBA00022989"/>
    </source>
</evidence>
<accession>A0ABW9FM94</accession>
<feature type="transmembrane region" description="Helical" evidence="8">
    <location>
        <begin position="68"/>
        <end position="84"/>
    </location>
</feature>
<dbReference type="CDD" id="cd17321">
    <property type="entry name" value="MFS_MMR_MDR_like"/>
    <property type="match status" value="1"/>
</dbReference>
<feature type="region of interest" description="Disordered" evidence="7">
    <location>
        <begin position="474"/>
        <end position="519"/>
    </location>
</feature>
<organism evidence="10 11">
    <name type="scientific">Rhodococcus parequi</name>
    <dbReference type="NCBI Taxonomy" id="3137122"/>
    <lineage>
        <taxon>Bacteria</taxon>
        <taxon>Bacillati</taxon>
        <taxon>Actinomycetota</taxon>
        <taxon>Actinomycetes</taxon>
        <taxon>Mycobacteriales</taxon>
        <taxon>Nocardiaceae</taxon>
        <taxon>Rhodococcus</taxon>
    </lineage>
</organism>
<evidence type="ECO:0000256" key="8">
    <source>
        <dbReference type="SAM" id="Phobius"/>
    </source>
</evidence>
<dbReference type="Proteomes" id="UP001629745">
    <property type="component" value="Unassembled WGS sequence"/>
</dbReference>
<feature type="transmembrane region" description="Helical" evidence="8">
    <location>
        <begin position="283"/>
        <end position="303"/>
    </location>
</feature>
<evidence type="ECO:0000256" key="1">
    <source>
        <dbReference type="ARBA" id="ARBA00004651"/>
    </source>
</evidence>
<dbReference type="Gene3D" id="1.20.1250.20">
    <property type="entry name" value="MFS general substrate transporter like domains"/>
    <property type="match status" value="1"/>
</dbReference>
<feature type="transmembrane region" description="Helical" evidence="8">
    <location>
        <begin position="153"/>
        <end position="172"/>
    </location>
</feature>